<reference evidence="2 3" key="1">
    <citation type="submission" date="2024-03" db="EMBL/GenBank/DDBJ databases">
        <title>Genome-scale model development and genomic sequencing of the oleaginous clade Lipomyces.</title>
        <authorList>
            <consortium name="Lawrence Berkeley National Laboratory"/>
            <person name="Czajka J.J."/>
            <person name="Han Y."/>
            <person name="Kim J."/>
            <person name="Mondo S.J."/>
            <person name="Hofstad B.A."/>
            <person name="Robles A."/>
            <person name="Haridas S."/>
            <person name="Riley R."/>
            <person name="LaButti K."/>
            <person name="Pangilinan J."/>
            <person name="Andreopoulos W."/>
            <person name="Lipzen A."/>
            <person name="Yan J."/>
            <person name="Wang M."/>
            <person name="Ng V."/>
            <person name="Grigoriev I.V."/>
            <person name="Spatafora J.W."/>
            <person name="Magnuson J.K."/>
            <person name="Baker S.E."/>
            <person name="Pomraning K.R."/>
        </authorList>
    </citation>
    <scope>NUCLEOTIDE SEQUENCE [LARGE SCALE GENOMIC DNA]</scope>
    <source>
        <strain evidence="2 3">Phaff 52-87</strain>
    </source>
</reference>
<organism evidence="2 3">
    <name type="scientific">Myxozyma melibiosi</name>
    <dbReference type="NCBI Taxonomy" id="54550"/>
    <lineage>
        <taxon>Eukaryota</taxon>
        <taxon>Fungi</taxon>
        <taxon>Dikarya</taxon>
        <taxon>Ascomycota</taxon>
        <taxon>Saccharomycotina</taxon>
        <taxon>Lipomycetes</taxon>
        <taxon>Lipomycetales</taxon>
        <taxon>Lipomycetaceae</taxon>
        <taxon>Myxozyma</taxon>
    </lineage>
</organism>
<name>A0ABR1FE50_9ASCO</name>
<dbReference type="RefSeq" id="XP_064771149.1">
    <property type="nucleotide sequence ID" value="XM_064913953.1"/>
</dbReference>
<feature type="compositionally biased region" description="Low complexity" evidence="1">
    <location>
        <begin position="147"/>
        <end position="168"/>
    </location>
</feature>
<sequence>MASSSPHSSPDGRGFLTTPPHSSASPSPSLSLSFSSLLGGGSANNSSSGPLSPNNAASPSHLSVVASLIAQSFAPRIAVFASDDANEFARDMGFDSLLELLRPFGDKVKGPVVVRDSQGITSTLEDFGIRFVSSNFAAKAMFAASLPQQGTGSGPSSSSQSTPTSSPTKTRARSNSKAAQMAAQASACFDIYDLDRVLSLYLAQSPRFFSPTTSFSPAAMHDAIYHRCLKRLLATPPISAHETFAHPVASVIAISSRNPQPIETLSMLYKTGNDTPVPNYMSKDYLRYYILIHDEDHSEIEKSIALFERMKRHFGLHCHMIRMHSSKVELNATEEPIQAVPHSEWISAAEEVELLQNTERKERYIRAEDASNLQAFVREMTVQSLIPFMERCVNTWNDQIASSRRGLTGRFFSASRRFLGTNSRAAGAGASAGASGNYDPVTSSYGFMTAEAQMRKLADYAVMLRDWRLAQSTYDILRKDFLNDKAWKYHAGAQEMAATSLILSGTPLSSKTRMETLEPMLDSATYSYTSRCNQPTYALRTILMASELLRSRGGGAADDAARWLMKAISEKLMGNLAHALIIERVSACYAIRRGMGSQGWGSRRRKAAFWQLVAAKEWIGLDKKPHALECLEEAGECAYYGLPWTEVPGSLMYELRESAQSMVMYDSGKD</sequence>
<keyword evidence="3" id="KW-1185">Reference proteome</keyword>
<dbReference type="Pfam" id="PF12739">
    <property type="entry name" value="TRAPPC-Trs85"/>
    <property type="match status" value="1"/>
</dbReference>
<dbReference type="PANTHER" id="PTHR12975:SF6">
    <property type="entry name" value="TRAFFICKING PROTEIN PARTICLE COMPLEX SUBUNIT 8"/>
    <property type="match status" value="1"/>
</dbReference>
<gene>
    <name evidence="2" type="ORF">BZA70DRAFT_287438</name>
</gene>
<feature type="region of interest" description="Disordered" evidence="1">
    <location>
        <begin position="1"/>
        <end position="31"/>
    </location>
</feature>
<comment type="caution">
    <text evidence="2">The sequence shown here is derived from an EMBL/GenBank/DDBJ whole genome shotgun (WGS) entry which is preliminary data.</text>
</comment>
<accession>A0ABR1FE50</accession>
<evidence type="ECO:0000313" key="3">
    <source>
        <dbReference type="Proteomes" id="UP001498771"/>
    </source>
</evidence>
<evidence type="ECO:0000256" key="1">
    <source>
        <dbReference type="SAM" id="MobiDB-lite"/>
    </source>
</evidence>
<feature type="region of interest" description="Disordered" evidence="1">
    <location>
        <begin position="147"/>
        <end position="177"/>
    </location>
</feature>
<feature type="compositionally biased region" description="Low complexity" evidence="1">
    <location>
        <begin position="22"/>
        <end position="31"/>
    </location>
</feature>
<protein>
    <submittedName>
        <fullName evidence="2">ER-golgi trafficking TRAPP I complex 85 kDa subunit-domain-containing protein</fullName>
    </submittedName>
</protein>
<dbReference type="EMBL" id="JBBJBU010000001">
    <property type="protein sequence ID" value="KAK7208116.1"/>
    <property type="molecule type" value="Genomic_DNA"/>
</dbReference>
<dbReference type="InterPro" id="IPR024420">
    <property type="entry name" value="TRAPP_III_complex_Trs85"/>
</dbReference>
<dbReference type="PANTHER" id="PTHR12975">
    <property type="entry name" value="TRANSPORT PROTEIN TRAPP"/>
    <property type="match status" value="1"/>
</dbReference>
<dbReference type="GeneID" id="90039465"/>
<evidence type="ECO:0000313" key="2">
    <source>
        <dbReference type="EMBL" id="KAK7208116.1"/>
    </source>
</evidence>
<dbReference type="Proteomes" id="UP001498771">
    <property type="component" value="Unassembled WGS sequence"/>
</dbReference>
<proteinExistence type="predicted"/>